<proteinExistence type="predicted"/>
<organism evidence="4 5">
    <name type="scientific">Hexamita inflata</name>
    <dbReference type="NCBI Taxonomy" id="28002"/>
    <lineage>
        <taxon>Eukaryota</taxon>
        <taxon>Metamonada</taxon>
        <taxon>Diplomonadida</taxon>
        <taxon>Hexamitidae</taxon>
        <taxon>Hexamitinae</taxon>
        <taxon>Hexamita</taxon>
    </lineage>
</organism>
<dbReference type="Pfam" id="PF18027">
    <property type="entry name" value="Pepdidase_M14_N"/>
    <property type="match status" value="1"/>
</dbReference>
<feature type="domain" description="Cytosolic carboxypeptidase N-terminal" evidence="3">
    <location>
        <begin position="158"/>
        <end position="219"/>
    </location>
</feature>
<dbReference type="EMBL" id="CAXDID020000001">
    <property type="protein sequence ID" value="CAL5970501.1"/>
    <property type="molecule type" value="Genomic_DNA"/>
</dbReference>
<feature type="compositionally biased region" description="Basic residues" evidence="2">
    <location>
        <begin position="818"/>
        <end position="834"/>
    </location>
</feature>
<dbReference type="Proteomes" id="UP001642409">
    <property type="component" value="Unassembled WGS sequence"/>
</dbReference>
<accession>A0ABP1GEE0</accession>
<dbReference type="PANTHER" id="PTHR12756">
    <property type="entry name" value="CYTOSOLIC CARBOXYPEPTIDASE"/>
    <property type="match status" value="1"/>
</dbReference>
<evidence type="ECO:0000313" key="4">
    <source>
        <dbReference type="EMBL" id="CAL5970501.1"/>
    </source>
</evidence>
<dbReference type="InterPro" id="IPR040626">
    <property type="entry name" value="Pepdidase_M14_N"/>
</dbReference>
<dbReference type="InterPro" id="IPR050821">
    <property type="entry name" value="Cytosolic_carboxypeptidase"/>
</dbReference>
<comment type="caution">
    <text evidence="4">The sequence shown here is derived from an EMBL/GenBank/DDBJ whole genome shotgun (WGS) entry which is preliminary data.</text>
</comment>
<protein>
    <submittedName>
        <fullName evidence="4">Peptidase_M14 like family protein</fullName>
    </submittedName>
</protein>
<reference evidence="4 5" key="1">
    <citation type="submission" date="2024-07" db="EMBL/GenBank/DDBJ databases">
        <authorList>
            <person name="Akdeniz Z."/>
        </authorList>
    </citation>
    <scope>NUCLEOTIDE SEQUENCE [LARGE SCALE GENOMIC DNA]</scope>
</reference>
<feature type="region of interest" description="Disordered" evidence="2">
    <location>
        <begin position="814"/>
        <end position="834"/>
    </location>
</feature>
<sequence>MQRAESDTMSVLINRGAQYSTAESLCLLKRFDSKPIPQDDGGVEVPQLEHIEGLTYHYSQKDQVIEEIRQASRPQLQLQPLFFNQIAKCNYTLLPNSTAEPNCEGPELKSSDPKQFVVEEEKYIYAPPRKYLLYHQKLVTPKEFSLCKGSPRDCLKFEGRFEGGNCYQVSQLAKENNFEIYVNPDQPTPFHTGFFNFKVQNIVKNTKYQFKIMNLGKLMQPIQPIAYIDGKYMPIGTQVACYRSNEMQKTEFWYAQIPDDFVNMEQIKESDEYLNLVKDFKTMQKKKGLKKKQIEKKLYRLETNTNCYHYVFQFSFDFDVPLCQISQYIPYTLTHLLTRCEKLNQMVIKPITIEVKQLCRSYFGNPVPVIKIYQGSDIKKDIILILSRVAPNDSLSQFISDGFIDELTGKMDYIYTDKLKLLNEGELEYQKLYQEYQKHKDTRLQVISQYVFFIVPSFSVDASITGSTRVNNFNQNFNRLFGTISTYKNPQLNFILQLQSFAEMTKVNIKYCLDLKSAKVPKMIFDCNLLNKFTDVKLKIYELLGKNLIIPVLKNDVRIFDDVRMGDSLQKVEPIFDDTKDKKPIFKKFLQQLKEYLKSKKAFDEFAEFGVFSQNELFDFANTTFTEPIEEKKNTARCYFQSIGTKSYTVRCPRTYSSQKLRECGRECANFIMYRDIKKGLIMEEEIERIQTLYLEWVESALLQQFSSGKFKILDPQKFSQAQLDKIPEKLKLFSTMDDVERYDAILELNDKIKVRQALGVNLLAKNVSDSDDSECDAEAGSGMPAKINADDKLKLQEKVQGIKDIFQKAYPEPVRVKSGKKRSKSAKKDKVKK</sequence>
<dbReference type="Gene3D" id="2.60.40.3120">
    <property type="match status" value="1"/>
</dbReference>
<comment type="cofactor">
    <cofactor evidence="1">
        <name>Zn(2+)</name>
        <dbReference type="ChEBI" id="CHEBI:29105"/>
    </cofactor>
</comment>
<dbReference type="PANTHER" id="PTHR12756:SF45">
    <property type="entry name" value="CYTOSOLIC CARBOXYPEPTIDASE NNA1"/>
    <property type="match status" value="1"/>
</dbReference>
<name>A0ABP1GEE0_9EUKA</name>
<evidence type="ECO:0000313" key="5">
    <source>
        <dbReference type="Proteomes" id="UP001642409"/>
    </source>
</evidence>
<evidence type="ECO:0000256" key="1">
    <source>
        <dbReference type="ARBA" id="ARBA00001947"/>
    </source>
</evidence>
<dbReference type="Gene3D" id="3.40.630.10">
    <property type="entry name" value="Zn peptidases"/>
    <property type="match status" value="1"/>
</dbReference>
<gene>
    <name evidence="4" type="ORF">HINF_LOCUS441</name>
</gene>
<keyword evidence="5" id="KW-1185">Reference proteome</keyword>
<evidence type="ECO:0000259" key="3">
    <source>
        <dbReference type="Pfam" id="PF18027"/>
    </source>
</evidence>
<evidence type="ECO:0000256" key="2">
    <source>
        <dbReference type="SAM" id="MobiDB-lite"/>
    </source>
</evidence>
<dbReference type="SUPFAM" id="SSF53187">
    <property type="entry name" value="Zn-dependent exopeptidases"/>
    <property type="match status" value="1"/>
</dbReference>